<protein>
    <recommendedName>
        <fullName evidence="3">HEPN domain-containing protein</fullName>
    </recommendedName>
</protein>
<organism evidence="1 2">
    <name type="scientific">Brevundimonas albigilva</name>
    <dbReference type="NCBI Taxonomy" id="1312364"/>
    <lineage>
        <taxon>Bacteria</taxon>
        <taxon>Pseudomonadati</taxon>
        <taxon>Pseudomonadota</taxon>
        <taxon>Alphaproteobacteria</taxon>
        <taxon>Caulobacterales</taxon>
        <taxon>Caulobacteraceae</taxon>
        <taxon>Brevundimonas</taxon>
    </lineage>
</organism>
<gene>
    <name evidence="1" type="ORF">M8231_09605</name>
</gene>
<accession>A0ABY4SGD3</accession>
<dbReference type="RefSeq" id="WP_250201348.1">
    <property type="nucleotide sequence ID" value="NZ_CP097649.1"/>
</dbReference>
<dbReference type="Proteomes" id="UP001055429">
    <property type="component" value="Chromosome"/>
</dbReference>
<reference evidence="1" key="1">
    <citation type="submission" date="2022-05" db="EMBL/GenBank/DDBJ databases">
        <title>Brevundimonas albigilva TT17 genome sequence.</title>
        <authorList>
            <person name="Lee K."/>
            <person name="Son H."/>
        </authorList>
    </citation>
    <scope>NUCLEOTIDE SEQUENCE</scope>
    <source>
        <strain evidence="1">TT17</strain>
    </source>
</reference>
<proteinExistence type="predicted"/>
<evidence type="ECO:0008006" key="3">
    <source>
        <dbReference type="Google" id="ProtNLM"/>
    </source>
</evidence>
<evidence type="ECO:0000313" key="1">
    <source>
        <dbReference type="EMBL" id="URI14082.1"/>
    </source>
</evidence>
<keyword evidence="2" id="KW-1185">Reference proteome</keyword>
<name>A0ABY4SGD3_9CAUL</name>
<sequence length="119" mass="12858">MADRVAEPEARLCGEPLLQNVGYALELGLKALLVKRGLDDDRCRIEVRHDIAKALGEAAKVGFVPAHRDLAALIATISPYYKRHGLSELVATGGLAMSPDQALAVTRSLLDQVRVSITR</sequence>
<dbReference type="EMBL" id="CP097649">
    <property type="protein sequence ID" value="URI14082.1"/>
    <property type="molecule type" value="Genomic_DNA"/>
</dbReference>
<evidence type="ECO:0000313" key="2">
    <source>
        <dbReference type="Proteomes" id="UP001055429"/>
    </source>
</evidence>